<proteinExistence type="predicted"/>
<dbReference type="Pfam" id="PF12776">
    <property type="entry name" value="Myb_DNA-bind_3"/>
    <property type="match status" value="1"/>
</dbReference>
<evidence type="ECO:0000313" key="4">
    <source>
        <dbReference type="Proteomes" id="UP001085076"/>
    </source>
</evidence>
<feature type="domain" description="Myb/SANT-like" evidence="2">
    <location>
        <begin position="31"/>
        <end position="93"/>
    </location>
</feature>
<evidence type="ECO:0000259" key="2">
    <source>
        <dbReference type="Pfam" id="PF12776"/>
    </source>
</evidence>
<accession>A0A9D5HPV4</accession>
<dbReference type="AlphaFoldDB" id="A0A9D5HPV4"/>
<comment type="caution">
    <text evidence="3">The sequence shown here is derived from an EMBL/GenBank/DDBJ whole genome shotgun (WGS) entry which is preliminary data.</text>
</comment>
<dbReference type="InterPro" id="IPR024752">
    <property type="entry name" value="Myb/SANT-like_dom"/>
</dbReference>
<keyword evidence="4" id="KW-1185">Reference proteome</keyword>
<dbReference type="EMBL" id="JAGGNH010000001">
    <property type="protein sequence ID" value="KAJ0984855.1"/>
    <property type="molecule type" value="Genomic_DNA"/>
</dbReference>
<feature type="compositionally biased region" description="Polar residues" evidence="1">
    <location>
        <begin position="128"/>
        <end position="141"/>
    </location>
</feature>
<sequence>MSSLGKRPMSAETGSSPEVSKRKGKGTPNRRWTKDMDDILIPCLANMARAGLKVDKSFKRQAFVDVAIVINTRFPDQTMDATNVENHMRSLKTRDDQATGQFSRSIYEQFGAPENEGINDINAETENMDTTPVESGSQPQETLAHVL</sequence>
<evidence type="ECO:0000256" key="1">
    <source>
        <dbReference type="SAM" id="MobiDB-lite"/>
    </source>
</evidence>
<reference evidence="3" key="2">
    <citation type="journal article" date="2022" name="Hortic Res">
        <title>The genome of Dioscorea zingiberensis sheds light on the biosynthesis, origin and evolution of the medicinally important diosgenin saponins.</title>
        <authorList>
            <person name="Li Y."/>
            <person name="Tan C."/>
            <person name="Li Z."/>
            <person name="Guo J."/>
            <person name="Li S."/>
            <person name="Chen X."/>
            <person name="Wang C."/>
            <person name="Dai X."/>
            <person name="Yang H."/>
            <person name="Song W."/>
            <person name="Hou L."/>
            <person name="Xu J."/>
            <person name="Tong Z."/>
            <person name="Xu A."/>
            <person name="Yuan X."/>
            <person name="Wang W."/>
            <person name="Yang Q."/>
            <person name="Chen L."/>
            <person name="Sun Z."/>
            <person name="Wang K."/>
            <person name="Pan B."/>
            <person name="Chen J."/>
            <person name="Bao Y."/>
            <person name="Liu F."/>
            <person name="Qi X."/>
            <person name="Gang D.R."/>
            <person name="Wen J."/>
            <person name="Li J."/>
        </authorList>
    </citation>
    <scope>NUCLEOTIDE SEQUENCE</scope>
    <source>
        <strain evidence="3">Dzin_1.0</strain>
    </source>
</reference>
<dbReference type="Proteomes" id="UP001085076">
    <property type="component" value="Miscellaneous, Linkage group lg01"/>
</dbReference>
<protein>
    <recommendedName>
        <fullName evidence="2">Myb/SANT-like domain-containing protein</fullName>
    </recommendedName>
</protein>
<evidence type="ECO:0000313" key="3">
    <source>
        <dbReference type="EMBL" id="KAJ0984855.1"/>
    </source>
</evidence>
<name>A0A9D5HPV4_9LILI</name>
<feature type="region of interest" description="Disordered" evidence="1">
    <location>
        <begin position="1"/>
        <end position="33"/>
    </location>
</feature>
<gene>
    <name evidence="3" type="ORF">J5N97_003211</name>
</gene>
<dbReference type="OrthoDB" id="686209at2759"/>
<reference evidence="3" key="1">
    <citation type="submission" date="2021-03" db="EMBL/GenBank/DDBJ databases">
        <authorList>
            <person name="Li Z."/>
            <person name="Yang C."/>
        </authorList>
    </citation>
    <scope>NUCLEOTIDE SEQUENCE</scope>
    <source>
        <strain evidence="3">Dzin_1.0</strain>
        <tissue evidence="3">Leaf</tissue>
    </source>
</reference>
<organism evidence="3 4">
    <name type="scientific">Dioscorea zingiberensis</name>
    <dbReference type="NCBI Taxonomy" id="325984"/>
    <lineage>
        <taxon>Eukaryota</taxon>
        <taxon>Viridiplantae</taxon>
        <taxon>Streptophyta</taxon>
        <taxon>Embryophyta</taxon>
        <taxon>Tracheophyta</taxon>
        <taxon>Spermatophyta</taxon>
        <taxon>Magnoliopsida</taxon>
        <taxon>Liliopsida</taxon>
        <taxon>Dioscoreales</taxon>
        <taxon>Dioscoreaceae</taxon>
        <taxon>Dioscorea</taxon>
    </lineage>
</organism>
<feature type="region of interest" description="Disordered" evidence="1">
    <location>
        <begin position="128"/>
        <end position="147"/>
    </location>
</feature>